<feature type="active site" description="Nucleophile; methyl group acceptor" evidence="9">
    <location>
        <position position="130"/>
    </location>
</feature>
<evidence type="ECO:0000256" key="8">
    <source>
        <dbReference type="ARBA" id="ARBA00049348"/>
    </source>
</evidence>
<evidence type="ECO:0000256" key="3">
    <source>
        <dbReference type="ARBA" id="ARBA00022490"/>
    </source>
</evidence>
<dbReference type="SUPFAM" id="SSF53155">
    <property type="entry name" value="Methylated DNA-protein cysteine methyltransferase domain"/>
    <property type="match status" value="1"/>
</dbReference>
<dbReference type="Gene3D" id="1.10.10.10">
    <property type="entry name" value="Winged helix-like DNA-binding domain superfamily/Winged helix DNA-binding domain"/>
    <property type="match status" value="1"/>
</dbReference>
<comment type="catalytic activity">
    <reaction evidence="1 9">
        <text>a 4-O-methyl-thymidine in DNA + L-cysteinyl-[protein] = a thymidine in DNA + S-methyl-L-cysteinyl-[protein]</text>
        <dbReference type="Rhea" id="RHEA:53428"/>
        <dbReference type="Rhea" id="RHEA-COMP:10131"/>
        <dbReference type="Rhea" id="RHEA-COMP:10132"/>
        <dbReference type="Rhea" id="RHEA-COMP:13555"/>
        <dbReference type="Rhea" id="RHEA-COMP:13556"/>
        <dbReference type="ChEBI" id="CHEBI:29950"/>
        <dbReference type="ChEBI" id="CHEBI:82612"/>
        <dbReference type="ChEBI" id="CHEBI:137386"/>
        <dbReference type="ChEBI" id="CHEBI:137387"/>
        <dbReference type="EC" id="2.1.1.63"/>
    </reaction>
</comment>
<keyword evidence="13" id="KW-1185">Reference proteome</keyword>
<evidence type="ECO:0000259" key="10">
    <source>
        <dbReference type="Pfam" id="PF01035"/>
    </source>
</evidence>
<feature type="domain" description="Methylguanine DNA methyltransferase ribonuclease-like" evidence="11">
    <location>
        <begin position="5"/>
        <end position="75"/>
    </location>
</feature>
<evidence type="ECO:0000259" key="11">
    <source>
        <dbReference type="Pfam" id="PF02870"/>
    </source>
</evidence>
<keyword evidence="3 9" id="KW-0963">Cytoplasm</keyword>
<dbReference type="GO" id="GO:0005737">
    <property type="term" value="C:cytoplasm"/>
    <property type="evidence" value="ECO:0007669"/>
    <property type="project" value="UniProtKB-SubCell"/>
</dbReference>
<keyword evidence="4 9" id="KW-0489">Methyltransferase</keyword>
<dbReference type="GO" id="GO:0003908">
    <property type="term" value="F:methylated-DNA-[protein]-cysteine S-methyltransferase activity"/>
    <property type="evidence" value="ECO:0007669"/>
    <property type="project" value="UniProtKB-UniRule"/>
</dbReference>
<dbReference type="OrthoDB" id="9783680at2"/>
<proteinExistence type="inferred from homology"/>
<comment type="similarity">
    <text evidence="2 9">Belongs to the MGMT family.</text>
</comment>
<dbReference type="Pfam" id="PF01035">
    <property type="entry name" value="DNA_binding_1"/>
    <property type="match status" value="1"/>
</dbReference>
<evidence type="ECO:0000313" key="12">
    <source>
        <dbReference type="EMBL" id="RBP47663.1"/>
    </source>
</evidence>
<dbReference type="InterPro" id="IPR036631">
    <property type="entry name" value="MGMT_N_sf"/>
</dbReference>
<keyword evidence="6 9" id="KW-0227">DNA damage</keyword>
<evidence type="ECO:0000256" key="5">
    <source>
        <dbReference type="ARBA" id="ARBA00022679"/>
    </source>
</evidence>
<dbReference type="HAMAP" id="MF_00772">
    <property type="entry name" value="OGT"/>
    <property type="match status" value="1"/>
</dbReference>
<dbReference type="RefSeq" id="WP_113956580.1">
    <property type="nucleotide sequence ID" value="NZ_QNRR01000001.1"/>
</dbReference>
<dbReference type="InterPro" id="IPR014048">
    <property type="entry name" value="MethylDNA_cys_MeTrfase_DNA-bd"/>
</dbReference>
<feature type="domain" description="Methylated-DNA-[protein]-cysteine S-methyltransferase DNA binding" evidence="10">
    <location>
        <begin position="79"/>
        <end position="158"/>
    </location>
</feature>
<dbReference type="InterPro" id="IPR023546">
    <property type="entry name" value="MGMT"/>
</dbReference>
<dbReference type="EC" id="2.1.1.63" evidence="9"/>
<evidence type="ECO:0000256" key="2">
    <source>
        <dbReference type="ARBA" id="ARBA00008711"/>
    </source>
</evidence>
<dbReference type="Gene3D" id="3.30.160.70">
    <property type="entry name" value="Methylated DNA-protein cysteine methyltransferase domain"/>
    <property type="match status" value="1"/>
</dbReference>
<dbReference type="InterPro" id="IPR036217">
    <property type="entry name" value="MethylDNA_cys_MeTrfase_DNAb"/>
</dbReference>
<comment type="subcellular location">
    <subcellularLocation>
        <location evidence="9">Cytoplasm</location>
    </subcellularLocation>
</comment>
<dbReference type="PANTHER" id="PTHR10815">
    <property type="entry name" value="METHYLATED-DNA--PROTEIN-CYSTEINE METHYLTRANSFERASE"/>
    <property type="match status" value="1"/>
</dbReference>
<dbReference type="CDD" id="cd06445">
    <property type="entry name" value="ATase"/>
    <property type="match status" value="1"/>
</dbReference>
<dbReference type="SUPFAM" id="SSF46767">
    <property type="entry name" value="Methylated DNA-protein cysteine methyltransferase, C-terminal domain"/>
    <property type="match status" value="1"/>
</dbReference>
<dbReference type="FunFam" id="1.10.10.10:FF:000214">
    <property type="entry name" value="Methylated-DNA--protein-cysteine methyltransferase"/>
    <property type="match status" value="1"/>
</dbReference>
<dbReference type="GO" id="GO:0032259">
    <property type="term" value="P:methylation"/>
    <property type="evidence" value="ECO:0007669"/>
    <property type="project" value="UniProtKB-KW"/>
</dbReference>
<comment type="caution">
    <text evidence="12">The sequence shown here is derived from an EMBL/GenBank/DDBJ whole genome shotgun (WGS) entry which is preliminary data.</text>
</comment>
<evidence type="ECO:0000313" key="13">
    <source>
        <dbReference type="Proteomes" id="UP000253426"/>
    </source>
</evidence>
<comment type="function">
    <text evidence="9">Involved in the cellular defense against the biological effects of O6-methylguanine (O6-MeG) and O4-methylthymine (O4-MeT) in DNA. Repairs the methylated nucleobase in DNA by stoichiometrically transferring the methyl group to a cysteine residue in the enzyme. This is a suicide reaction: the enzyme is irreversibly inactivated.</text>
</comment>
<accession>A0A366HTP8</accession>
<evidence type="ECO:0000256" key="9">
    <source>
        <dbReference type="HAMAP-Rule" id="MF_00772"/>
    </source>
</evidence>
<dbReference type="GO" id="GO:0006307">
    <property type="term" value="P:DNA alkylation repair"/>
    <property type="evidence" value="ECO:0007669"/>
    <property type="project" value="UniProtKB-UniRule"/>
</dbReference>
<organism evidence="12 13">
    <name type="scientific">Roseimicrobium gellanilyticum</name>
    <dbReference type="NCBI Taxonomy" id="748857"/>
    <lineage>
        <taxon>Bacteria</taxon>
        <taxon>Pseudomonadati</taxon>
        <taxon>Verrucomicrobiota</taxon>
        <taxon>Verrucomicrobiia</taxon>
        <taxon>Verrucomicrobiales</taxon>
        <taxon>Verrucomicrobiaceae</taxon>
        <taxon>Roseimicrobium</taxon>
    </lineage>
</organism>
<dbReference type="PROSITE" id="PS00374">
    <property type="entry name" value="MGMT"/>
    <property type="match status" value="1"/>
</dbReference>
<comment type="catalytic activity">
    <reaction evidence="8 9">
        <text>a 6-O-methyl-2'-deoxyguanosine in DNA + L-cysteinyl-[protein] = S-methyl-L-cysteinyl-[protein] + a 2'-deoxyguanosine in DNA</text>
        <dbReference type="Rhea" id="RHEA:24000"/>
        <dbReference type="Rhea" id="RHEA-COMP:10131"/>
        <dbReference type="Rhea" id="RHEA-COMP:10132"/>
        <dbReference type="Rhea" id="RHEA-COMP:11367"/>
        <dbReference type="Rhea" id="RHEA-COMP:11368"/>
        <dbReference type="ChEBI" id="CHEBI:29950"/>
        <dbReference type="ChEBI" id="CHEBI:82612"/>
        <dbReference type="ChEBI" id="CHEBI:85445"/>
        <dbReference type="ChEBI" id="CHEBI:85448"/>
        <dbReference type="EC" id="2.1.1.63"/>
    </reaction>
</comment>
<name>A0A366HTP8_9BACT</name>
<dbReference type="PANTHER" id="PTHR10815:SF5">
    <property type="entry name" value="METHYLATED-DNA--PROTEIN-CYSTEINE METHYLTRANSFERASE"/>
    <property type="match status" value="1"/>
</dbReference>
<evidence type="ECO:0000256" key="4">
    <source>
        <dbReference type="ARBA" id="ARBA00022603"/>
    </source>
</evidence>
<keyword evidence="7 9" id="KW-0234">DNA repair</keyword>
<keyword evidence="5 9" id="KW-0808">Transferase</keyword>
<dbReference type="InterPro" id="IPR001497">
    <property type="entry name" value="MethylDNA_cys_MeTrfase_AS"/>
</dbReference>
<evidence type="ECO:0000256" key="6">
    <source>
        <dbReference type="ARBA" id="ARBA00022763"/>
    </source>
</evidence>
<dbReference type="InterPro" id="IPR008332">
    <property type="entry name" value="MethylG_MeTrfase_N"/>
</dbReference>
<dbReference type="Pfam" id="PF02870">
    <property type="entry name" value="Methyltransf_1N"/>
    <property type="match status" value="1"/>
</dbReference>
<reference evidence="12 13" key="1">
    <citation type="submission" date="2018-06" db="EMBL/GenBank/DDBJ databases">
        <title>Genomic Encyclopedia of Type Strains, Phase IV (KMG-IV): sequencing the most valuable type-strain genomes for metagenomic binning, comparative biology and taxonomic classification.</title>
        <authorList>
            <person name="Goeker M."/>
        </authorList>
    </citation>
    <scope>NUCLEOTIDE SEQUENCE [LARGE SCALE GENOMIC DNA]</scope>
    <source>
        <strain evidence="12 13">DSM 25532</strain>
    </source>
</reference>
<dbReference type="InterPro" id="IPR036388">
    <property type="entry name" value="WH-like_DNA-bd_sf"/>
</dbReference>
<dbReference type="Proteomes" id="UP000253426">
    <property type="component" value="Unassembled WGS sequence"/>
</dbReference>
<evidence type="ECO:0000256" key="1">
    <source>
        <dbReference type="ARBA" id="ARBA00001286"/>
    </source>
</evidence>
<evidence type="ECO:0000256" key="7">
    <source>
        <dbReference type="ARBA" id="ARBA00023204"/>
    </source>
</evidence>
<dbReference type="AlphaFoldDB" id="A0A366HTP8"/>
<sequence length="161" mass="17653">MTYSYKTMKTPVGELKIVASDRGLAAVLWENDDPKRVRLSPMVANKNHPVLLEAERQLRDYFAGKLKKFSLKFDPVGTDFQKDVWNALSTIPFGQTRSYAQIATQVGRPKAVRAVGAANGKNPISIIVPCHRVIGSNGKLTGFAGGLEVKEVLLNLESGKQ</sequence>
<dbReference type="EMBL" id="QNRR01000001">
    <property type="protein sequence ID" value="RBP47663.1"/>
    <property type="molecule type" value="Genomic_DNA"/>
</dbReference>
<gene>
    <name evidence="12" type="ORF">DES53_101461</name>
</gene>
<dbReference type="NCBIfam" id="TIGR00589">
    <property type="entry name" value="ogt"/>
    <property type="match status" value="1"/>
</dbReference>
<protein>
    <recommendedName>
        <fullName evidence="9">Methylated-DNA--protein-cysteine methyltransferase</fullName>
        <ecNumber evidence="9">2.1.1.63</ecNumber>
    </recommendedName>
    <alternativeName>
        <fullName evidence="9">6-O-methylguanine-DNA methyltransferase</fullName>
        <shortName evidence="9">MGMT</shortName>
    </alternativeName>
    <alternativeName>
        <fullName evidence="9">O-6-methylguanine-DNA-alkyltransferase</fullName>
    </alternativeName>
</protein>
<comment type="miscellaneous">
    <text evidence="9">This enzyme catalyzes only one turnover and therefore is not strictly catalytic. According to one definition, an enzyme is a biocatalyst that acts repeatedly and over many reaction cycles.</text>
</comment>